<feature type="domain" description="Thiolase C-terminal" evidence="6">
    <location>
        <begin position="315"/>
        <end position="435"/>
    </location>
</feature>
<dbReference type="PANTHER" id="PTHR18919:SF140">
    <property type="entry name" value="ACETYL-COA C-ACETYLTRANSFERASE (ACETOACETYL-COA THIOLASE) (ACAB-5)"/>
    <property type="match status" value="1"/>
</dbReference>
<dbReference type="EMBL" id="CP042905">
    <property type="protein sequence ID" value="QEE16507.1"/>
    <property type="molecule type" value="Genomic_DNA"/>
</dbReference>
<dbReference type="SUPFAM" id="SSF53901">
    <property type="entry name" value="Thiolase-like"/>
    <property type="match status" value="1"/>
</dbReference>
<name>A0A5B9DCA8_9ARCH</name>
<dbReference type="AlphaFoldDB" id="A0A5B9DCA8"/>
<comment type="similarity">
    <text evidence="1">Belongs to the thiolase-like superfamily. Thiolase family.</text>
</comment>
<dbReference type="InterPro" id="IPR020613">
    <property type="entry name" value="Thiolase_CS"/>
</dbReference>
<evidence type="ECO:0000256" key="2">
    <source>
        <dbReference type="ARBA" id="ARBA00022679"/>
    </source>
</evidence>
<dbReference type="PANTHER" id="PTHR18919">
    <property type="entry name" value="ACETYL-COA C-ACYLTRANSFERASE"/>
    <property type="match status" value="1"/>
</dbReference>
<gene>
    <name evidence="7" type="ORF">DSAG12_02337</name>
</gene>
<evidence type="ECO:0000256" key="1">
    <source>
        <dbReference type="ARBA" id="ARBA00010982"/>
    </source>
</evidence>
<dbReference type="GO" id="GO:0016747">
    <property type="term" value="F:acyltransferase activity, transferring groups other than amino-acyl groups"/>
    <property type="evidence" value="ECO:0007669"/>
    <property type="project" value="InterPro"/>
</dbReference>
<evidence type="ECO:0000313" key="7">
    <source>
        <dbReference type="EMBL" id="QEE16507.1"/>
    </source>
</evidence>
<dbReference type="InterPro" id="IPR016039">
    <property type="entry name" value="Thiolase-like"/>
</dbReference>
<dbReference type="Gene3D" id="3.40.47.10">
    <property type="match status" value="1"/>
</dbReference>
<proteinExistence type="inferred from homology"/>
<dbReference type="PROSITE" id="PS00737">
    <property type="entry name" value="THIOLASE_2"/>
    <property type="match status" value="1"/>
</dbReference>
<dbReference type="InterPro" id="IPR020616">
    <property type="entry name" value="Thiolase_N"/>
</dbReference>
<dbReference type="Proteomes" id="UP000321408">
    <property type="component" value="Chromosome"/>
</dbReference>
<dbReference type="KEGG" id="psyt:DSAG12_02337"/>
<reference evidence="7 8" key="2">
    <citation type="journal article" date="2024" name="Int. J. Syst. Evol. Microbiol.">
        <title>Promethearchaeum syntrophicum gen. nov., sp. nov., an anaerobic, obligately syntrophic archaeon, the first isolate of the lineage 'Asgard' archaea, and proposal of the new archaeal phylum Promethearchaeota phyl. nov. and kingdom Promethearchaeati regn. nov.</title>
        <authorList>
            <person name="Imachi H."/>
            <person name="Nobu M.K."/>
            <person name="Kato S."/>
            <person name="Takaki Y."/>
            <person name="Miyazaki M."/>
            <person name="Miyata M."/>
            <person name="Ogawara M."/>
            <person name="Saito Y."/>
            <person name="Sakai S."/>
            <person name="Tahara Y.O."/>
            <person name="Takano Y."/>
            <person name="Tasumi E."/>
            <person name="Uematsu K."/>
            <person name="Yoshimura T."/>
            <person name="Itoh T."/>
            <person name="Ohkuma M."/>
            <person name="Takai K."/>
        </authorList>
    </citation>
    <scope>NUCLEOTIDE SEQUENCE [LARGE SCALE GENOMIC DNA]</scope>
    <source>
        <strain evidence="7 8">MK-D1</strain>
    </source>
</reference>
<dbReference type="Pfam" id="PF00108">
    <property type="entry name" value="Thiolase_N"/>
    <property type="match status" value="1"/>
</dbReference>
<dbReference type="GeneID" id="41330325"/>
<keyword evidence="8" id="KW-1185">Reference proteome</keyword>
<keyword evidence="3" id="KW-0414">Isoprene biosynthesis</keyword>
<dbReference type="NCBIfam" id="TIGR01930">
    <property type="entry name" value="AcCoA-C-Actrans"/>
    <property type="match status" value="1"/>
</dbReference>
<dbReference type="InterPro" id="IPR020617">
    <property type="entry name" value="Thiolase_C"/>
</dbReference>
<evidence type="ECO:0000313" key="8">
    <source>
        <dbReference type="Proteomes" id="UP000321408"/>
    </source>
</evidence>
<dbReference type="OrthoDB" id="25212at2157"/>
<dbReference type="PIRSF" id="PIRSF000429">
    <property type="entry name" value="Ac-CoA_Ac_transf"/>
    <property type="match status" value="1"/>
</dbReference>
<evidence type="ECO:0000256" key="4">
    <source>
        <dbReference type="ARBA" id="ARBA00023315"/>
    </source>
</evidence>
<dbReference type="CDD" id="cd00751">
    <property type="entry name" value="thiolase"/>
    <property type="match status" value="1"/>
</dbReference>
<feature type="domain" description="Thiolase N-terminal" evidence="5">
    <location>
        <begin position="7"/>
        <end position="256"/>
    </location>
</feature>
<keyword evidence="2 7" id="KW-0808">Transferase</keyword>
<dbReference type="Pfam" id="PF02803">
    <property type="entry name" value="Thiolase_C"/>
    <property type="match status" value="1"/>
</dbReference>
<organism evidence="7 8">
    <name type="scientific">Promethearchaeum syntrophicum</name>
    <dbReference type="NCBI Taxonomy" id="2594042"/>
    <lineage>
        <taxon>Archaea</taxon>
        <taxon>Promethearchaeati</taxon>
        <taxon>Promethearchaeota</taxon>
        <taxon>Promethearchaeia</taxon>
        <taxon>Promethearchaeales</taxon>
        <taxon>Promethearchaeaceae</taxon>
        <taxon>Promethearchaeum</taxon>
    </lineage>
</organism>
<reference evidence="7 8" key="1">
    <citation type="journal article" date="2020" name="Nature">
        <title>Isolation of an archaeon at the prokaryote-eukaryote interface.</title>
        <authorList>
            <person name="Imachi H."/>
            <person name="Nobu M.K."/>
            <person name="Nakahara N."/>
            <person name="Morono Y."/>
            <person name="Ogawara M."/>
            <person name="Takaki Y."/>
            <person name="Takano Y."/>
            <person name="Uematsu K."/>
            <person name="Ikuta T."/>
            <person name="Ito M."/>
            <person name="Matsui Y."/>
            <person name="Miyazaki M."/>
            <person name="Murata K."/>
            <person name="Saito Y."/>
            <person name="Sakai S."/>
            <person name="Song C."/>
            <person name="Tasumi E."/>
            <person name="Yamanaka Y."/>
            <person name="Yamaguchi T."/>
            <person name="Kamagata Y."/>
            <person name="Tamaki H."/>
            <person name="Takai K."/>
        </authorList>
    </citation>
    <scope>NUCLEOTIDE SEQUENCE [LARGE SCALE GENOMIC DNA]</scope>
    <source>
        <strain evidence="7 8">MK-D1</strain>
    </source>
</reference>
<dbReference type="InterPro" id="IPR002155">
    <property type="entry name" value="Thiolase"/>
</dbReference>
<accession>A0A5B9DCA8</accession>
<evidence type="ECO:0000256" key="3">
    <source>
        <dbReference type="ARBA" id="ARBA00023229"/>
    </source>
</evidence>
<evidence type="ECO:0000259" key="6">
    <source>
        <dbReference type="Pfam" id="PF02803"/>
    </source>
</evidence>
<sequence length="439" mass="48540">MVSLNEVYLVDYVRTPFSRSRPASRERSAFSEVRADQLVGYTLRNMFEVRLKDKVKPEEVSEFGVGSSFPVGKQWPYAGRNAWFSGNMPYTVPSVFFDRACGSAMTALDHGIMMLMTGYGDIYIASGFEHMYQEPMSPDLQHNMSSPKHLIVPNPDDNNFWYRDDIDIMTGFSMVQTAQKLWEQEADHIPIERMAQLGVTSHHNAAKALDEGFFKGEIVPVMGHKEGDLNEPVLYDYDLPIRRGATLEKTLSLPVVSNPGFRGGYKNKLYKKKEYFEKFGTKTGTITAGNSSPLNAGAATAMIMTKEAMDSHNMKPMAKILSMGWASVDPSVMGRGPVPSTEMALKKAGLKAEDIDYWEVNEAFAVVVLNFIDHFKMPEETVNVKGGAMAIGHPLAASGIRLPGTLARILKEKKAKYGCAALCCGSGQGVTLVIENTEI</sequence>
<evidence type="ECO:0000259" key="5">
    <source>
        <dbReference type="Pfam" id="PF00108"/>
    </source>
</evidence>
<dbReference type="GO" id="GO:0008299">
    <property type="term" value="P:isoprenoid biosynthetic process"/>
    <property type="evidence" value="ECO:0007669"/>
    <property type="project" value="UniProtKB-KW"/>
</dbReference>
<dbReference type="EC" id="2.3.1.16" evidence="7"/>
<dbReference type="RefSeq" id="WP_147663382.1">
    <property type="nucleotide sequence ID" value="NZ_CP042905.2"/>
</dbReference>
<protein>
    <submittedName>
        <fullName evidence="7">Acetyl-CoA C-acyltransferase</fullName>
        <ecNumber evidence="7">2.3.1.16</ecNumber>
    </submittedName>
</protein>
<keyword evidence="4 7" id="KW-0012">Acyltransferase</keyword>